<dbReference type="Proteomes" id="UP001295794">
    <property type="component" value="Unassembled WGS sequence"/>
</dbReference>
<evidence type="ECO:0000313" key="2">
    <source>
        <dbReference type="EMBL" id="CAK5274485.1"/>
    </source>
</evidence>
<accession>A0AAD2HG37</accession>
<sequence length="378" mass="40092">MFSSVRVSSLNSKLLCILNLLLGPSTAVAQSLNFSASQWLWITPVNQQSIQGAFRKDFSPPFGRSLIAAEIIIATASTDMNLFMNGQLLGPVSRPDLSDQSTASHFCVDTEPSSNVFAINSTMIDHFTTPGFIATILVTYDNLRTDILLSDPSWRASVTSPDGWPELSFDDTAWITASAAPVNVPATKLASLPLSFDGSVWIWNRAVLGGPIPSGPCWFRSTWTPTVANQLPASVDIAVLAVDQYTLIVNGVILGGGSSNIVADHWVVHFTSPPPTIVFAAVAQNNVNGAAAGFIATAVITMRSTGRANCTATLAVQTQEIGWKATSNASLVTSAWFQMGFDDSAWPEAGDEASYGESFLRLPGTVNIAPASPAVVIP</sequence>
<dbReference type="AlphaFoldDB" id="A0AAD2HG37"/>
<keyword evidence="1" id="KW-0732">Signal</keyword>
<evidence type="ECO:0000313" key="3">
    <source>
        <dbReference type="Proteomes" id="UP001295794"/>
    </source>
</evidence>
<proteinExistence type="predicted"/>
<evidence type="ECO:0000256" key="1">
    <source>
        <dbReference type="SAM" id="SignalP"/>
    </source>
</evidence>
<feature type="chain" id="PRO_5041962922" evidence="1">
    <location>
        <begin position="30"/>
        <end position="378"/>
    </location>
</feature>
<gene>
    <name evidence="2" type="ORF">MYCIT1_LOCUS21711</name>
</gene>
<protein>
    <submittedName>
        <fullName evidence="2">Uncharacterized protein</fullName>
    </submittedName>
</protein>
<organism evidence="2 3">
    <name type="scientific">Mycena citricolor</name>
    <dbReference type="NCBI Taxonomy" id="2018698"/>
    <lineage>
        <taxon>Eukaryota</taxon>
        <taxon>Fungi</taxon>
        <taxon>Dikarya</taxon>
        <taxon>Basidiomycota</taxon>
        <taxon>Agaricomycotina</taxon>
        <taxon>Agaricomycetes</taxon>
        <taxon>Agaricomycetidae</taxon>
        <taxon>Agaricales</taxon>
        <taxon>Marasmiineae</taxon>
        <taxon>Mycenaceae</taxon>
        <taxon>Mycena</taxon>
    </lineage>
</organism>
<keyword evidence="3" id="KW-1185">Reference proteome</keyword>
<name>A0AAD2HG37_9AGAR</name>
<dbReference type="Gene3D" id="2.60.120.260">
    <property type="entry name" value="Galactose-binding domain-like"/>
    <property type="match status" value="2"/>
</dbReference>
<reference evidence="2" key="1">
    <citation type="submission" date="2023-11" db="EMBL/GenBank/DDBJ databases">
        <authorList>
            <person name="De Vega J J."/>
            <person name="De Vega J J."/>
        </authorList>
    </citation>
    <scope>NUCLEOTIDE SEQUENCE</scope>
</reference>
<feature type="signal peptide" evidence="1">
    <location>
        <begin position="1"/>
        <end position="29"/>
    </location>
</feature>
<comment type="caution">
    <text evidence="2">The sequence shown here is derived from an EMBL/GenBank/DDBJ whole genome shotgun (WGS) entry which is preliminary data.</text>
</comment>
<dbReference type="EMBL" id="CAVNYO010000403">
    <property type="protein sequence ID" value="CAK5274485.1"/>
    <property type="molecule type" value="Genomic_DNA"/>
</dbReference>